<dbReference type="SUPFAM" id="SSF46785">
    <property type="entry name" value="Winged helix' DNA-binding domain"/>
    <property type="match status" value="1"/>
</dbReference>
<dbReference type="Proteomes" id="UP001500443">
    <property type="component" value="Unassembled WGS sequence"/>
</dbReference>
<gene>
    <name evidence="6" type="ORF">GCM10009802_33450</name>
</gene>
<evidence type="ECO:0000259" key="5">
    <source>
        <dbReference type="PROSITE" id="PS50931"/>
    </source>
</evidence>
<dbReference type="EMBL" id="BAAAPF010000102">
    <property type="protein sequence ID" value="GAA2127088.1"/>
    <property type="molecule type" value="Genomic_DNA"/>
</dbReference>
<keyword evidence="4" id="KW-0804">Transcription</keyword>
<protein>
    <submittedName>
        <fullName evidence="6">LysR family transcriptional regulator</fullName>
    </submittedName>
</protein>
<accession>A0ABN2YH20</accession>
<dbReference type="PRINTS" id="PR00039">
    <property type="entry name" value="HTHLYSR"/>
</dbReference>
<dbReference type="SUPFAM" id="SSF53850">
    <property type="entry name" value="Periplasmic binding protein-like II"/>
    <property type="match status" value="1"/>
</dbReference>
<dbReference type="Pfam" id="PF03466">
    <property type="entry name" value="LysR_substrate"/>
    <property type="match status" value="1"/>
</dbReference>
<dbReference type="PANTHER" id="PTHR30346">
    <property type="entry name" value="TRANSCRIPTIONAL DUAL REGULATOR HCAR-RELATED"/>
    <property type="match status" value="1"/>
</dbReference>
<dbReference type="InterPro" id="IPR036388">
    <property type="entry name" value="WH-like_DNA-bd_sf"/>
</dbReference>
<evidence type="ECO:0000313" key="7">
    <source>
        <dbReference type="Proteomes" id="UP001500443"/>
    </source>
</evidence>
<dbReference type="InterPro" id="IPR036390">
    <property type="entry name" value="WH_DNA-bd_sf"/>
</dbReference>
<evidence type="ECO:0000256" key="4">
    <source>
        <dbReference type="ARBA" id="ARBA00023163"/>
    </source>
</evidence>
<comment type="similarity">
    <text evidence="1">Belongs to the LysR transcriptional regulatory family.</text>
</comment>
<dbReference type="PROSITE" id="PS50931">
    <property type="entry name" value="HTH_LYSR"/>
    <property type="match status" value="1"/>
</dbReference>
<evidence type="ECO:0000256" key="1">
    <source>
        <dbReference type="ARBA" id="ARBA00009437"/>
    </source>
</evidence>
<evidence type="ECO:0000313" key="6">
    <source>
        <dbReference type="EMBL" id="GAA2127088.1"/>
    </source>
</evidence>
<dbReference type="Gene3D" id="1.10.10.10">
    <property type="entry name" value="Winged helix-like DNA-binding domain superfamily/Winged helix DNA-binding domain"/>
    <property type="match status" value="1"/>
</dbReference>
<dbReference type="InterPro" id="IPR000847">
    <property type="entry name" value="LysR_HTH_N"/>
</dbReference>
<proteinExistence type="inferred from homology"/>
<keyword evidence="3" id="KW-0238">DNA-binding</keyword>
<organism evidence="6 7">
    <name type="scientific">Streptomyces synnematoformans</name>
    <dbReference type="NCBI Taxonomy" id="415721"/>
    <lineage>
        <taxon>Bacteria</taxon>
        <taxon>Bacillati</taxon>
        <taxon>Actinomycetota</taxon>
        <taxon>Actinomycetes</taxon>
        <taxon>Kitasatosporales</taxon>
        <taxon>Streptomycetaceae</taxon>
        <taxon>Streptomyces</taxon>
    </lineage>
</organism>
<dbReference type="PANTHER" id="PTHR30346:SF0">
    <property type="entry name" value="HCA OPERON TRANSCRIPTIONAL ACTIVATOR HCAR"/>
    <property type="match status" value="1"/>
</dbReference>
<reference evidence="6 7" key="1">
    <citation type="journal article" date="2019" name="Int. J. Syst. Evol. Microbiol.">
        <title>The Global Catalogue of Microorganisms (GCM) 10K type strain sequencing project: providing services to taxonomists for standard genome sequencing and annotation.</title>
        <authorList>
            <consortium name="The Broad Institute Genomics Platform"/>
            <consortium name="The Broad Institute Genome Sequencing Center for Infectious Disease"/>
            <person name="Wu L."/>
            <person name="Ma J."/>
        </authorList>
    </citation>
    <scope>NUCLEOTIDE SEQUENCE [LARGE SCALE GENOMIC DNA]</scope>
    <source>
        <strain evidence="6 7">JCM 15481</strain>
    </source>
</reference>
<sequence>MDSRELAYFVAVAEERNFTRAAARLGIAQPPLSRAIRRLERRLGVQLLERTSRHIALTRAGEILLRAGREALTALERAEHLARRAGRAPRKLTVVTKPGGDAGLLEPVLSRFAAHPDAIDVEVTVCGIGQEKALLRDGAADVAFVRLPQADLGGLASEELLTERELVVLAPDHRLAGSASLRMADLAGETFPRWTADAPGSGPVITDTGQVAELIALGRMAAVLPESVARHLGRRLVAVPVHGRRTTVLAVWPEERRDRALAAFLRTAAEVAATSPPLDPPATEAPPR</sequence>
<name>A0ABN2YH20_9ACTN</name>
<evidence type="ECO:0000256" key="2">
    <source>
        <dbReference type="ARBA" id="ARBA00023015"/>
    </source>
</evidence>
<dbReference type="Pfam" id="PF00126">
    <property type="entry name" value="HTH_1"/>
    <property type="match status" value="1"/>
</dbReference>
<feature type="domain" description="HTH lysR-type" evidence="5">
    <location>
        <begin position="1"/>
        <end position="58"/>
    </location>
</feature>
<evidence type="ECO:0000256" key="3">
    <source>
        <dbReference type="ARBA" id="ARBA00023125"/>
    </source>
</evidence>
<dbReference type="RefSeq" id="WP_344290801.1">
    <property type="nucleotide sequence ID" value="NZ_BAAAPF010000102.1"/>
</dbReference>
<comment type="caution">
    <text evidence="6">The sequence shown here is derived from an EMBL/GenBank/DDBJ whole genome shotgun (WGS) entry which is preliminary data.</text>
</comment>
<keyword evidence="7" id="KW-1185">Reference proteome</keyword>
<dbReference type="Gene3D" id="3.40.190.290">
    <property type="match status" value="1"/>
</dbReference>
<keyword evidence="2" id="KW-0805">Transcription regulation</keyword>
<dbReference type="CDD" id="cd05466">
    <property type="entry name" value="PBP2_LTTR_substrate"/>
    <property type="match status" value="1"/>
</dbReference>
<dbReference type="InterPro" id="IPR005119">
    <property type="entry name" value="LysR_subst-bd"/>
</dbReference>